<comment type="caution">
    <text evidence="2">The sequence shown here is derived from an EMBL/GenBank/DDBJ whole genome shotgun (WGS) entry which is preliminary data.</text>
</comment>
<feature type="chain" id="PRO_5041941443" description="Secreted protein" evidence="1">
    <location>
        <begin position="22"/>
        <end position="111"/>
    </location>
</feature>
<accession>A0AAD7ZET9</accession>
<evidence type="ECO:0000313" key="2">
    <source>
        <dbReference type="EMBL" id="KAJ9579186.1"/>
    </source>
</evidence>
<feature type="non-terminal residue" evidence="2">
    <location>
        <position position="111"/>
    </location>
</feature>
<dbReference type="Proteomes" id="UP001233999">
    <property type="component" value="Unassembled WGS sequence"/>
</dbReference>
<keyword evidence="3" id="KW-1185">Reference proteome</keyword>
<gene>
    <name evidence="2" type="ORF">L9F63_024711</name>
</gene>
<evidence type="ECO:0000256" key="1">
    <source>
        <dbReference type="SAM" id="SignalP"/>
    </source>
</evidence>
<reference evidence="2" key="1">
    <citation type="journal article" date="2023" name="IScience">
        <title>Live-bearing cockroach genome reveals convergent evolutionary mechanisms linked to viviparity in insects and beyond.</title>
        <authorList>
            <person name="Fouks B."/>
            <person name="Harrison M.C."/>
            <person name="Mikhailova A.A."/>
            <person name="Marchal E."/>
            <person name="English S."/>
            <person name="Carruthers M."/>
            <person name="Jennings E.C."/>
            <person name="Chiamaka E.L."/>
            <person name="Frigard R.A."/>
            <person name="Pippel M."/>
            <person name="Attardo G.M."/>
            <person name="Benoit J.B."/>
            <person name="Bornberg-Bauer E."/>
            <person name="Tobe S.S."/>
        </authorList>
    </citation>
    <scope>NUCLEOTIDE SEQUENCE</scope>
    <source>
        <strain evidence="2">Stay&amp;Tobe</strain>
    </source>
</reference>
<protein>
    <recommendedName>
        <fullName evidence="4">Secreted protein</fullName>
    </recommendedName>
</protein>
<proteinExistence type="predicted"/>
<dbReference type="EMBL" id="JASPKZ010008621">
    <property type="protein sequence ID" value="KAJ9579186.1"/>
    <property type="molecule type" value="Genomic_DNA"/>
</dbReference>
<name>A0AAD7ZET9_DIPPU</name>
<feature type="signal peptide" evidence="1">
    <location>
        <begin position="1"/>
        <end position="21"/>
    </location>
</feature>
<sequence>VYLFFCLVCLSISLFCICILSVSDKHYEVLFTELLPALPLLDYAGSSGSVLCHLRKRRCLTEVFRYHHTSHQAGCTNCSLRNTIIAISAFFTDCHFHIMPLFPKLASGCYE</sequence>
<evidence type="ECO:0008006" key="4">
    <source>
        <dbReference type="Google" id="ProtNLM"/>
    </source>
</evidence>
<feature type="non-terminal residue" evidence="2">
    <location>
        <position position="1"/>
    </location>
</feature>
<dbReference type="AlphaFoldDB" id="A0AAD7ZET9"/>
<evidence type="ECO:0000313" key="3">
    <source>
        <dbReference type="Proteomes" id="UP001233999"/>
    </source>
</evidence>
<organism evidence="2 3">
    <name type="scientific">Diploptera punctata</name>
    <name type="common">Pacific beetle cockroach</name>
    <dbReference type="NCBI Taxonomy" id="6984"/>
    <lineage>
        <taxon>Eukaryota</taxon>
        <taxon>Metazoa</taxon>
        <taxon>Ecdysozoa</taxon>
        <taxon>Arthropoda</taxon>
        <taxon>Hexapoda</taxon>
        <taxon>Insecta</taxon>
        <taxon>Pterygota</taxon>
        <taxon>Neoptera</taxon>
        <taxon>Polyneoptera</taxon>
        <taxon>Dictyoptera</taxon>
        <taxon>Blattodea</taxon>
        <taxon>Blaberoidea</taxon>
        <taxon>Blaberidae</taxon>
        <taxon>Diplopterinae</taxon>
        <taxon>Diploptera</taxon>
    </lineage>
</organism>
<keyword evidence="1" id="KW-0732">Signal</keyword>
<reference evidence="2" key="2">
    <citation type="submission" date="2023-05" db="EMBL/GenBank/DDBJ databases">
        <authorList>
            <person name="Fouks B."/>
        </authorList>
    </citation>
    <scope>NUCLEOTIDE SEQUENCE</scope>
    <source>
        <strain evidence="2">Stay&amp;Tobe</strain>
        <tissue evidence="2">Testes</tissue>
    </source>
</reference>